<reference evidence="2" key="5">
    <citation type="journal article" date="2018" name="Nat. Plants">
        <title>Whole-genome landscape of Medicago truncatula symbiotic genes.</title>
        <authorList>
            <person name="Pecrix Y."/>
            <person name="Gamas P."/>
            <person name="Carrere S."/>
        </authorList>
    </citation>
    <scope>NUCLEOTIDE SEQUENCE</scope>
    <source>
        <tissue evidence="2">Leaves</tissue>
    </source>
</reference>
<reference evidence="5" key="4">
    <citation type="journal article" date="2018" name="Nat. Plants">
        <title>Whole-genome landscape of Medicago truncatula symbiotic genes.</title>
        <authorList>
            <person name="Pecrix Y."/>
            <person name="Staton S.E."/>
            <person name="Sallet E."/>
            <person name="Lelandais-Briere C."/>
            <person name="Moreau S."/>
            <person name="Carrere S."/>
            <person name="Blein T."/>
            <person name="Jardinaud M.F."/>
            <person name="Latrasse D."/>
            <person name="Zouine M."/>
            <person name="Zahm M."/>
            <person name="Kreplak J."/>
            <person name="Mayjonade B."/>
            <person name="Satge C."/>
            <person name="Perez M."/>
            <person name="Cauet S."/>
            <person name="Marande W."/>
            <person name="Chantry-Darmon C."/>
            <person name="Lopez-Roques C."/>
            <person name="Bouchez O."/>
            <person name="Berard A."/>
            <person name="Debelle F."/>
            <person name="Munos S."/>
            <person name="Bendahmane A."/>
            <person name="Berges H."/>
            <person name="Niebel A."/>
            <person name="Buitink J."/>
            <person name="Frugier F."/>
            <person name="Benhamed M."/>
            <person name="Crespi M."/>
            <person name="Gouzy J."/>
            <person name="Gamas P."/>
        </authorList>
    </citation>
    <scope>NUCLEOTIDE SEQUENCE [LARGE SCALE GENOMIC DNA]</scope>
    <source>
        <strain evidence="5">cv. Jemalong A17</strain>
    </source>
</reference>
<dbReference type="Proteomes" id="UP000265566">
    <property type="component" value="Chromosome 3"/>
</dbReference>
<sequence>MSVEAYAMAGVDCKECGINYCALRRSLTPPQAKSENDLGLGNHRMIDNSLKMNDEWVKMKMREWATAVASNNETNANLRVSEILLIMDHNHHKMPGN</sequence>
<keyword evidence="4" id="KW-1185">Reference proteome</keyword>
<dbReference type="EMBL" id="CM001219">
    <property type="protein sequence ID" value="AES72191.1"/>
    <property type="molecule type" value="Genomic_DNA"/>
</dbReference>
<dbReference type="EMBL" id="PSQE01000003">
    <property type="protein sequence ID" value="RHN69366.1"/>
    <property type="molecule type" value="Genomic_DNA"/>
</dbReference>
<gene>
    <name evidence="1" type="ordered locus">MTR_3g087080</name>
    <name evidence="2" type="ORF">MtrunA17_Chr3g0123911</name>
</gene>
<dbReference type="EnsemblPlants" id="AES72191">
    <property type="protein sequence ID" value="AES72191"/>
    <property type="gene ID" value="MTR_3g087080"/>
</dbReference>
<evidence type="ECO:0000313" key="3">
    <source>
        <dbReference type="EnsemblPlants" id="AES72191"/>
    </source>
</evidence>
<dbReference type="Gramene" id="rna17822">
    <property type="protein sequence ID" value="RHN69366.1"/>
    <property type="gene ID" value="gene17822"/>
</dbReference>
<proteinExistence type="predicted"/>
<organism evidence="1 4">
    <name type="scientific">Medicago truncatula</name>
    <name type="common">Barrel medic</name>
    <name type="synonym">Medicago tribuloides</name>
    <dbReference type="NCBI Taxonomy" id="3880"/>
    <lineage>
        <taxon>Eukaryota</taxon>
        <taxon>Viridiplantae</taxon>
        <taxon>Streptophyta</taxon>
        <taxon>Embryophyta</taxon>
        <taxon>Tracheophyta</taxon>
        <taxon>Spermatophyta</taxon>
        <taxon>Magnoliopsida</taxon>
        <taxon>eudicotyledons</taxon>
        <taxon>Gunneridae</taxon>
        <taxon>Pentapetalae</taxon>
        <taxon>rosids</taxon>
        <taxon>fabids</taxon>
        <taxon>Fabales</taxon>
        <taxon>Fabaceae</taxon>
        <taxon>Papilionoideae</taxon>
        <taxon>50 kb inversion clade</taxon>
        <taxon>NPAAA clade</taxon>
        <taxon>Hologalegina</taxon>
        <taxon>IRL clade</taxon>
        <taxon>Trifolieae</taxon>
        <taxon>Medicago</taxon>
    </lineage>
</organism>
<dbReference type="Proteomes" id="UP000002051">
    <property type="component" value="Chromosome 3"/>
</dbReference>
<name>G7J3Q6_MEDTR</name>
<evidence type="ECO:0000313" key="5">
    <source>
        <dbReference type="Proteomes" id="UP000265566"/>
    </source>
</evidence>
<reference evidence="1 4" key="2">
    <citation type="journal article" date="2014" name="BMC Genomics">
        <title>An improved genome release (version Mt4.0) for the model legume Medicago truncatula.</title>
        <authorList>
            <person name="Tang H."/>
            <person name="Krishnakumar V."/>
            <person name="Bidwell S."/>
            <person name="Rosen B."/>
            <person name="Chan A."/>
            <person name="Zhou S."/>
            <person name="Gentzbittel L."/>
            <person name="Childs K.L."/>
            <person name="Yandell M."/>
            <person name="Gundlach H."/>
            <person name="Mayer K.F."/>
            <person name="Schwartz D.C."/>
            <person name="Town C.D."/>
        </authorList>
    </citation>
    <scope>GENOME REANNOTATION</scope>
    <source>
        <strain evidence="3 4">cv. Jemalong A17</strain>
    </source>
</reference>
<evidence type="ECO:0000313" key="2">
    <source>
        <dbReference type="EMBL" id="RHN69366.1"/>
    </source>
</evidence>
<dbReference type="HOGENOM" id="CLU_2376961_0_0_1"/>
<reference evidence="3" key="3">
    <citation type="submission" date="2015-04" db="UniProtKB">
        <authorList>
            <consortium name="EnsemblPlants"/>
        </authorList>
    </citation>
    <scope>IDENTIFICATION</scope>
    <source>
        <strain evidence="3">cv. Jemalong A17</strain>
    </source>
</reference>
<evidence type="ECO:0000313" key="4">
    <source>
        <dbReference type="Proteomes" id="UP000002051"/>
    </source>
</evidence>
<dbReference type="AlphaFoldDB" id="G7J3Q6"/>
<reference evidence="1 4" key="1">
    <citation type="journal article" date="2011" name="Nature">
        <title>The Medicago genome provides insight into the evolution of rhizobial symbioses.</title>
        <authorList>
            <person name="Young N.D."/>
            <person name="Debelle F."/>
            <person name="Oldroyd G.E."/>
            <person name="Geurts R."/>
            <person name="Cannon S.B."/>
            <person name="Udvardi M.K."/>
            <person name="Benedito V.A."/>
            <person name="Mayer K.F."/>
            <person name="Gouzy J."/>
            <person name="Schoof H."/>
            <person name="Van de Peer Y."/>
            <person name="Proost S."/>
            <person name="Cook D.R."/>
            <person name="Meyers B.C."/>
            <person name="Spannagl M."/>
            <person name="Cheung F."/>
            <person name="De Mita S."/>
            <person name="Krishnakumar V."/>
            <person name="Gundlach H."/>
            <person name="Zhou S."/>
            <person name="Mudge J."/>
            <person name="Bharti A.K."/>
            <person name="Murray J.D."/>
            <person name="Naoumkina M.A."/>
            <person name="Rosen B."/>
            <person name="Silverstein K.A."/>
            <person name="Tang H."/>
            <person name="Rombauts S."/>
            <person name="Zhao P.X."/>
            <person name="Zhou P."/>
            <person name="Barbe V."/>
            <person name="Bardou P."/>
            <person name="Bechner M."/>
            <person name="Bellec A."/>
            <person name="Berger A."/>
            <person name="Berges H."/>
            <person name="Bidwell S."/>
            <person name="Bisseling T."/>
            <person name="Choisne N."/>
            <person name="Couloux A."/>
            <person name="Denny R."/>
            <person name="Deshpande S."/>
            <person name="Dai X."/>
            <person name="Doyle J.J."/>
            <person name="Dudez A.M."/>
            <person name="Farmer A.D."/>
            <person name="Fouteau S."/>
            <person name="Franken C."/>
            <person name="Gibelin C."/>
            <person name="Gish J."/>
            <person name="Goldstein S."/>
            <person name="Gonzalez A.J."/>
            <person name="Green P.J."/>
            <person name="Hallab A."/>
            <person name="Hartog M."/>
            <person name="Hua A."/>
            <person name="Humphray S.J."/>
            <person name="Jeong D.H."/>
            <person name="Jing Y."/>
            <person name="Jocker A."/>
            <person name="Kenton S.M."/>
            <person name="Kim D.J."/>
            <person name="Klee K."/>
            <person name="Lai H."/>
            <person name="Lang C."/>
            <person name="Lin S."/>
            <person name="Macmil S.L."/>
            <person name="Magdelenat G."/>
            <person name="Matthews L."/>
            <person name="McCorrison J."/>
            <person name="Monaghan E.L."/>
            <person name="Mun J.H."/>
            <person name="Najar F.Z."/>
            <person name="Nicholson C."/>
            <person name="Noirot C."/>
            <person name="O'Bleness M."/>
            <person name="Paule C.R."/>
            <person name="Poulain J."/>
            <person name="Prion F."/>
            <person name="Qin B."/>
            <person name="Qu C."/>
            <person name="Retzel E.F."/>
            <person name="Riddle C."/>
            <person name="Sallet E."/>
            <person name="Samain S."/>
            <person name="Samson N."/>
            <person name="Sanders I."/>
            <person name="Saurat O."/>
            <person name="Scarpelli C."/>
            <person name="Schiex T."/>
            <person name="Segurens B."/>
            <person name="Severin A.J."/>
            <person name="Sherrier D.J."/>
            <person name="Shi R."/>
            <person name="Sims S."/>
            <person name="Singer S.R."/>
            <person name="Sinharoy S."/>
            <person name="Sterck L."/>
            <person name="Viollet A."/>
            <person name="Wang B.B."/>
            <person name="Wang K."/>
            <person name="Wang M."/>
            <person name="Wang X."/>
            <person name="Warfsmann J."/>
            <person name="Weissenbach J."/>
            <person name="White D.D."/>
            <person name="White J.D."/>
            <person name="Wiley G.B."/>
            <person name="Wincker P."/>
            <person name="Xing Y."/>
            <person name="Yang L."/>
            <person name="Yao Z."/>
            <person name="Ying F."/>
            <person name="Zhai J."/>
            <person name="Zhou L."/>
            <person name="Zuber A."/>
            <person name="Denarie J."/>
            <person name="Dixon R.A."/>
            <person name="May G.D."/>
            <person name="Schwartz D.C."/>
            <person name="Rogers J."/>
            <person name="Quetier F."/>
            <person name="Town C.D."/>
            <person name="Roe B.A."/>
        </authorList>
    </citation>
    <scope>NUCLEOTIDE SEQUENCE [LARGE SCALE GENOMIC DNA]</scope>
    <source>
        <strain evidence="1">A17</strain>
        <strain evidence="3 4">cv. Jemalong A17</strain>
    </source>
</reference>
<dbReference type="PaxDb" id="3880-AES72191"/>
<dbReference type="OMA" id="MKMREWA"/>
<evidence type="ECO:0000313" key="1">
    <source>
        <dbReference type="EMBL" id="AES72191.1"/>
    </source>
</evidence>
<accession>G7J3Q6</accession>
<protein>
    <submittedName>
        <fullName evidence="1 3">Uncharacterized protein</fullName>
    </submittedName>
</protein>